<dbReference type="GO" id="GO:0015035">
    <property type="term" value="F:protein-disulfide reductase activity"/>
    <property type="evidence" value="ECO:0007669"/>
    <property type="project" value="InterPro"/>
</dbReference>
<reference evidence="1 2" key="1">
    <citation type="submission" date="2017-06" db="EMBL/GenBank/DDBJ databases">
        <authorList>
            <person name="Kim H.J."/>
            <person name="Triplett B.A."/>
        </authorList>
    </citation>
    <scope>NUCLEOTIDE SEQUENCE [LARGE SCALE GENOMIC DNA]</scope>
    <source>
        <strain evidence="1 2">DSM 11445</strain>
    </source>
</reference>
<accession>A0A239K478</accession>
<proteinExistence type="predicted"/>
<organism evidence="1 2">
    <name type="scientific">Antarctobacter heliothermus</name>
    <dbReference type="NCBI Taxonomy" id="74033"/>
    <lineage>
        <taxon>Bacteria</taxon>
        <taxon>Pseudomonadati</taxon>
        <taxon>Pseudomonadota</taxon>
        <taxon>Alphaproteobacteria</taxon>
        <taxon>Rhodobacterales</taxon>
        <taxon>Roseobacteraceae</taxon>
        <taxon>Antarctobacter</taxon>
    </lineage>
</organism>
<dbReference type="OrthoDB" id="9785438at2"/>
<dbReference type="EMBL" id="FZON01000060">
    <property type="protein sequence ID" value="SNT12453.1"/>
    <property type="molecule type" value="Genomic_DNA"/>
</dbReference>
<dbReference type="Pfam" id="PF04134">
    <property type="entry name" value="DCC1-like"/>
    <property type="match status" value="1"/>
</dbReference>
<sequence length="153" mass="17417">MARPLERQDYSYRQDPDVPSFDDAGPVAVMDGNCALCSWGARTIARLDRGERFRICPVQSATGTALATHFGLEPDDPETWLLLQDGRAWSGMEAIIRIGEALGGPARIASVMRIFPRPLREWLYRRIARNRYRLGRSDMCAIPDERLRRRLIS</sequence>
<dbReference type="Proteomes" id="UP000198440">
    <property type="component" value="Unassembled WGS sequence"/>
</dbReference>
<dbReference type="AlphaFoldDB" id="A0A239K478"/>
<dbReference type="InterPro" id="IPR052927">
    <property type="entry name" value="DCC_oxidoreductase"/>
</dbReference>
<gene>
    <name evidence="1" type="ORF">SAMN04488078_106027</name>
</gene>
<evidence type="ECO:0000313" key="2">
    <source>
        <dbReference type="Proteomes" id="UP000198440"/>
    </source>
</evidence>
<dbReference type="InterPro" id="IPR007263">
    <property type="entry name" value="DCC1-like"/>
</dbReference>
<name>A0A239K478_9RHOB</name>
<evidence type="ECO:0000313" key="1">
    <source>
        <dbReference type="EMBL" id="SNT12453.1"/>
    </source>
</evidence>
<dbReference type="RefSeq" id="WP_089279863.1">
    <property type="nucleotide sequence ID" value="NZ_FZON01000060.1"/>
</dbReference>
<protein>
    <submittedName>
        <fullName evidence="1">Predicted thiol-disulfide oxidoreductase YuxK, DCC family</fullName>
    </submittedName>
</protein>
<dbReference type="PANTHER" id="PTHR33639:SF2">
    <property type="entry name" value="DUF393 DOMAIN-CONTAINING PROTEIN"/>
    <property type="match status" value="1"/>
</dbReference>
<dbReference type="PANTHER" id="PTHR33639">
    <property type="entry name" value="THIOL-DISULFIDE OXIDOREDUCTASE DCC"/>
    <property type="match status" value="1"/>
</dbReference>